<dbReference type="Proteomes" id="UP000326565">
    <property type="component" value="Unassembled WGS sequence"/>
</dbReference>
<keyword evidence="2" id="KW-1185">Reference proteome</keyword>
<protein>
    <submittedName>
        <fullName evidence="1">Uncharacterized protein</fullName>
    </submittedName>
</protein>
<dbReference type="EMBL" id="ML732193">
    <property type="protein sequence ID" value="KAB8075519.1"/>
    <property type="molecule type" value="Genomic_DNA"/>
</dbReference>
<proteinExistence type="predicted"/>
<dbReference type="AlphaFoldDB" id="A0A5N5X4D8"/>
<evidence type="ECO:0000313" key="1">
    <source>
        <dbReference type="EMBL" id="KAB8075519.1"/>
    </source>
</evidence>
<accession>A0A5N5X4D8</accession>
<dbReference type="OrthoDB" id="76567at2759"/>
<organism evidence="1 2">
    <name type="scientific">Aspergillus leporis</name>
    <dbReference type="NCBI Taxonomy" id="41062"/>
    <lineage>
        <taxon>Eukaryota</taxon>
        <taxon>Fungi</taxon>
        <taxon>Dikarya</taxon>
        <taxon>Ascomycota</taxon>
        <taxon>Pezizomycotina</taxon>
        <taxon>Eurotiomycetes</taxon>
        <taxon>Eurotiomycetidae</taxon>
        <taxon>Eurotiales</taxon>
        <taxon>Aspergillaceae</taxon>
        <taxon>Aspergillus</taxon>
        <taxon>Aspergillus subgen. Circumdati</taxon>
    </lineage>
</organism>
<reference evidence="1 2" key="1">
    <citation type="submission" date="2019-04" db="EMBL/GenBank/DDBJ databases">
        <title>Friends and foes A comparative genomics study of 23 Aspergillus species from section Flavi.</title>
        <authorList>
            <consortium name="DOE Joint Genome Institute"/>
            <person name="Kjaerbolling I."/>
            <person name="Vesth T."/>
            <person name="Frisvad J.C."/>
            <person name="Nybo J.L."/>
            <person name="Theobald S."/>
            <person name="Kildgaard S."/>
            <person name="Isbrandt T."/>
            <person name="Kuo A."/>
            <person name="Sato A."/>
            <person name="Lyhne E.K."/>
            <person name="Kogle M.E."/>
            <person name="Wiebenga A."/>
            <person name="Kun R.S."/>
            <person name="Lubbers R.J."/>
            <person name="Makela M.R."/>
            <person name="Barry K."/>
            <person name="Chovatia M."/>
            <person name="Clum A."/>
            <person name="Daum C."/>
            <person name="Haridas S."/>
            <person name="He G."/>
            <person name="LaButti K."/>
            <person name="Lipzen A."/>
            <person name="Mondo S."/>
            <person name="Riley R."/>
            <person name="Salamov A."/>
            <person name="Simmons B.A."/>
            <person name="Magnuson J.K."/>
            <person name="Henrissat B."/>
            <person name="Mortensen U.H."/>
            <person name="Larsen T.O."/>
            <person name="Devries R.P."/>
            <person name="Grigoriev I.V."/>
            <person name="Machida M."/>
            <person name="Baker S.E."/>
            <person name="Andersen M.R."/>
        </authorList>
    </citation>
    <scope>NUCLEOTIDE SEQUENCE [LARGE SCALE GENOMIC DNA]</scope>
    <source>
        <strain evidence="1 2">CBS 151.66</strain>
    </source>
</reference>
<evidence type="ECO:0000313" key="2">
    <source>
        <dbReference type="Proteomes" id="UP000326565"/>
    </source>
</evidence>
<gene>
    <name evidence="1" type="ORF">BDV29DRAFT_171864</name>
</gene>
<sequence>MSDVPISTPALESGSFMTVTSAKQFDEQAVFEGHVLSSLHRVKEYHEFVFTDVPPSWGEVALRLIDEKIPSRKCYNTKSRALRIRVMPTWINDCIQEWLMKQMIDWLFNRDITREEESLLHGRVGTTLKFKYGPYTGSSKELDFFFQVNNHILPTLAVESGWSESKEQLHSCSCSTGKVDDNRKTGEAIWSMKSQMSPI</sequence>
<name>A0A5N5X4D8_9EURO</name>